<dbReference type="AlphaFoldDB" id="V8NTG4"/>
<accession>V8NTG4</accession>
<feature type="compositionally biased region" description="Basic and acidic residues" evidence="1">
    <location>
        <begin position="50"/>
        <end position="61"/>
    </location>
</feature>
<sequence>RKKREGGEEGKRESERRKKERERKEKEIKREGGSKEGERERKKVRKKEGGRKERKEREREKEKRKREGGRDESVRERRRTDVQLFGLPGLMEKNLKVSASCRNPLRRNWDFVQYNVEGQGRDLASSYQLLMPLCCCCVSSQLTQELSKEDVPIRTNLQPLPGFCFQKGIMLTNKQTDRPTTPNSFP</sequence>
<comment type="caution">
    <text evidence="2">The sequence shown here is derived from an EMBL/GenBank/DDBJ whole genome shotgun (WGS) entry which is preliminary data.</text>
</comment>
<feature type="non-terminal residue" evidence="2">
    <location>
        <position position="1"/>
    </location>
</feature>
<dbReference type="Proteomes" id="UP000018936">
    <property type="component" value="Unassembled WGS sequence"/>
</dbReference>
<feature type="region of interest" description="Disordered" evidence="1">
    <location>
        <begin position="1"/>
        <end position="76"/>
    </location>
</feature>
<reference evidence="2 3" key="1">
    <citation type="journal article" date="2013" name="Proc. Natl. Acad. Sci. U.S.A.">
        <title>The king cobra genome reveals dynamic gene evolution and adaptation in the snake venom system.</title>
        <authorList>
            <person name="Vonk F.J."/>
            <person name="Casewell N.R."/>
            <person name="Henkel C.V."/>
            <person name="Heimberg A.M."/>
            <person name="Jansen H.J."/>
            <person name="McCleary R.J."/>
            <person name="Kerkkamp H.M."/>
            <person name="Vos R.A."/>
            <person name="Guerreiro I."/>
            <person name="Calvete J.J."/>
            <person name="Wuster W."/>
            <person name="Woods A.E."/>
            <person name="Logan J.M."/>
            <person name="Harrison R.A."/>
            <person name="Castoe T.A."/>
            <person name="de Koning A.P."/>
            <person name="Pollock D.D."/>
            <person name="Yandell M."/>
            <person name="Calderon D."/>
            <person name="Renjifo C."/>
            <person name="Currier R.B."/>
            <person name="Salgado D."/>
            <person name="Pla D."/>
            <person name="Sanz L."/>
            <person name="Hyder A.S."/>
            <person name="Ribeiro J.M."/>
            <person name="Arntzen J.W."/>
            <person name="van den Thillart G.E."/>
            <person name="Boetzer M."/>
            <person name="Pirovano W."/>
            <person name="Dirks R.P."/>
            <person name="Spaink H.P."/>
            <person name="Duboule D."/>
            <person name="McGlinn E."/>
            <person name="Kini R.M."/>
            <person name="Richardson M.K."/>
        </authorList>
    </citation>
    <scope>NUCLEOTIDE SEQUENCE</scope>
    <source>
        <tissue evidence="2">Blood</tissue>
    </source>
</reference>
<protein>
    <submittedName>
        <fullName evidence="2">Uncharacterized protein</fullName>
    </submittedName>
</protein>
<proteinExistence type="predicted"/>
<feature type="compositionally biased region" description="Basic and acidic residues" evidence="1">
    <location>
        <begin position="1"/>
        <end position="41"/>
    </location>
</feature>
<evidence type="ECO:0000256" key="1">
    <source>
        <dbReference type="SAM" id="MobiDB-lite"/>
    </source>
</evidence>
<feature type="non-terminal residue" evidence="2">
    <location>
        <position position="186"/>
    </location>
</feature>
<organism evidence="2 3">
    <name type="scientific">Ophiophagus hannah</name>
    <name type="common">King cobra</name>
    <name type="synonym">Naja hannah</name>
    <dbReference type="NCBI Taxonomy" id="8665"/>
    <lineage>
        <taxon>Eukaryota</taxon>
        <taxon>Metazoa</taxon>
        <taxon>Chordata</taxon>
        <taxon>Craniata</taxon>
        <taxon>Vertebrata</taxon>
        <taxon>Euteleostomi</taxon>
        <taxon>Lepidosauria</taxon>
        <taxon>Squamata</taxon>
        <taxon>Bifurcata</taxon>
        <taxon>Unidentata</taxon>
        <taxon>Episquamata</taxon>
        <taxon>Toxicofera</taxon>
        <taxon>Serpentes</taxon>
        <taxon>Colubroidea</taxon>
        <taxon>Elapidae</taxon>
        <taxon>Elapinae</taxon>
        <taxon>Ophiophagus</taxon>
    </lineage>
</organism>
<dbReference type="EMBL" id="AZIM01001943">
    <property type="protein sequence ID" value="ETE65251.1"/>
    <property type="molecule type" value="Genomic_DNA"/>
</dbReference>
<name>V8NTG4_OPHHA</name>
<gene>
    <name evidence="2" type="ORF">L345_08973</name>
</gene>
<evidence type="ECO:0000313" key="3">
    <source>
        <dbReference type="Proteomes" id="UP000018936"/>
    </source>
</evidence>
<evidence type="ECO:0000313" key="2">
    <source>
        <dbReference type="EMBL" id="ETE65251.1"/>
    </source>
</evidence>
<keyword evidence="3" id="KW-1185">Reference proteome</keyword>